<reference evidence="1 2" key="1">
    <citation type="submission" date="2016-04" db="EMBL/GenBank/DDBJ databases">
        <title>A degradative enzymes factory behind the ericoid mycorrhizal symbiosis.</title>
        <authorList>
            <consortium name="DOE Joint Genome Institute"/>
            <person name="Martino E."/>
            <person name="Morin E."/>
            <person name="Grelet G."/>
            <person name="Kuo A."/>
            <person name="Kohler A."/>
            <person name="Daghino S."/>
            <person name="Barry K."/>
            <person name="Choi C."/>
            <person name="Cichocki N."/>
            <person name="Clum A."/>
            <person name="Copeland A."/>
            <person name="Hainaut M."/>
            <person name="Haridas S."/>
            <person name="Labutti K."/>
            <person name="Lindquist E."/>
            <person name="Lipzen A."/>
            <person name="Khouja H.-R."/>
            <person name="Murat C."/>
            <person name="Ohm R."/>
            <person name="Olson A."/>
            <person name="Spatafora J."/>
            <person name="Veneault-Fourrey C."/>
            <person name="Henrissat B."/>
            <person name="Grigoriev I."/>
            <person name="Martin F."/>
            <person name="Perotto S."/>
        </authorList>
    </citation>
    <scope>NUCLEOTIDE SEQUENCE [LARGE SCALE GENOMIC DNA]</scope>
    <source>
        <strain evidence="1 2">F</strain>
    </source>
</reference>
<organism evidence="1 2">
    <name type="scientific">Hyaloscypha variabilis (strain UAMH 11265 / GT02V1 / F)</name>
    <name type="common">Meliniomyces variabilis</name>
    <dbReference type="NCBI Taxonomy" id="1149755"/>
    <lineage>
        <taxon>Eukaryota</taxon>
        <taxon>Fungi</taxon>
        <taxon>Dikarya</taxon>
        <taxon>Ascomycota</taxon>
        <taxon>Pezizomycotina</taxon>
        <taxon>Leotiomycetes</taxon>
        <taxon>Helotiales</taxon>
        <taxon>Hyaloscyphaceae</taxon>
        <taxon>Hyaloscypha</taxon>
        <taxon>Hyaloscypha variabilis</taxon>
    </lineage>
</organism>
<evidence type="ECO:0000313" key="2">
    <source>
        <dbReference type="Proteomes" id="UP000235786"/>
    </source>
</evidence>
<dbReference type="AlphaFoldDB" id="A0A2J6REV4"/>
<evidence type="ECO:0000313" key="1">
    <source>
        <dbReference type="EMBL" id="PMD37051.1"/>
    </source>
</evidence>
<keyword evidence="2" id="KW-1185">Reference proteome</keyword>
<sequence length="359" mass="40522">MWLEDDLQVLDDVRELKHVFKTVYNFKTHLCIIHSRQPYQHMEAEISQLHETQLSKSRRNPYKPIPGLRWSSLRSQLERNPANVLVLRDCCEAGGSLDDASPLLTSSVNTDKPPISKAGTTELIAASPFDTLAPGPSERSFTCALITELKTLAQEGQLFSVAELHRRVLANIIKQRTGVKSRILKQWLHPSVSPVYVRLVGDTAAPSIGLMPISVESGMKYPEKSSECRHQKERQALEQEREEAEPIEGAEFRGHGSGDLVTFCIEERAGNSLPEPYWRTREYEEKKSLDIEGRNERLWAIGWKTGSSRAKVTAMTEPQHESPEIMAWGQDRVEDGLAGVLKWFTDLILRVPRVESCGL</sequence>
<gene>
    <name evidence="1" type="ORF">L207DRAFT_532614</name>
</gene>
<dbReference type="OrthoDB" id="4760831at2759"/>
<dbReference type="EMBL" id="KZ613950">
    <property type="protein sequence ID" value="PMD37051.1"/>
    <property type="molecule type" value="Genomic_DNA"/>
</dbReference>
<protein>
    <submittedName>
        <fullName evidence="1">Uncharacterized protein</fullName>
    </submittedName>
</protein>
<proteinExistence type="predicted"/>
<accession>A0A2J6REV4</accession>
<name>A0A2J6REV4_HYAVF</name>
<dbReference type="Proteomes" id="UP000235786">
    <property type="component" value="Unassembled WGS sequence"/>
</dbReference>